<protein>
    <submittedName>
        <fullName evidence="1">Histidine phosphatase family protein</fullName>
    </submittedName>
</protein>
<organism evidence="1 2">
    <name type="scientific">Salinactinospora qingdaonensis</name>
    <dbReference type="NCBI Taxonomy" id="702744"/>
    <lineage>
        <taxon>Bacteria</taxon>
        <taxon>Bacillati</taxon>
        <taxon>Actinomycetota</taxon>
        <taxon>Actinomycetes</taxon>
        <taxon>Streptosporangiales</taxon>
        <taxon>Nocardiopsidaceae</taxon>
        <taxon>Salinactinospora</taxon>
    </lineage>
</organism>
<dbReference type="Gene3D" id="3.40.50.1240">
    <property type="entry name" value="Phosphoglycerate mutase-like"/>
    <property type="match status" value="1"/>
</dbReference>
<comment type="caution">
    <text evidence="1">The sequence shown here is derived from an EMBL/GenBank/DDBJ whole genome shotgun (WGS) entry which is preliminary data.</text>
</comment>
<proteinExistence type="predicted"/>
<dbReference type="InterPro" id="IPR029033">
    <property type="entry name" value="His_PPase_superfam"/>
</dbReference>
<dbReference type="EMBL" id="BAABDD010000001">
    <property type="protein sequence ID" value="GAA3724361.1"/>
    <property type="molecule type" value="Genomic_DNA"/>
</dbReference>
<dbReference type="RefSeq" id="WP_344966248.1">
    <property type="nucleotide sequence ID" value="NZ_BAABDD010000001.1"/>
</dbReference>
<name>A0ABP7ETL4_9ACTN</name>
<reference evidence="2" key="1">
    <citation type="journal article" date="2019" name="Int. J. Syst. Evol. Microbiol.">
        <title>The Global Catalogue of Microorganisms (GCM) 10K type strain sequencing project: providing services to taxonomists for standard genome sequencing and annotation.</title>
        <authorList>
            <consortium name="The Broad Institute Genomics Platform"/>
            <consortium name="The Broad Institute Genome Sequencing Center for Infectious Disease"/>
            <person name="Wu L."/>
            <person name="Ma J."/>
        </authorList>
    </citation>
    <scope>NUCLEOTIDE SEQUENCE [LARGE SCALE GENOMIC DNA]</scope>
    <source>
        <strain evidence="2">JCM 17137</strain>
    </source>
</reference>
<sequence length="209" mass="22746">MIETRRVVCWRHGRTAWNLENRFQGQTDIPLDATGVAQAERAAHLLAALHPSAIIASDLSRAAETAGMLARQTGLSPHYDKGLRERHGGEWEGLTSTEIRQRWPDEDTRMEIPGGEELASVGERVVEAIDRGLATVPENGILVVVSHGAALRSGITRMLGLSPEKRGILGPLDNCSWSVLGPVTLGEGWRLLEHNAGTLPGERVLSDDR</sequence>
<gene>
    <name evidence="1" type="ORF">GCM10022402_01210</name>
</gene>
<dbReference type="CDD" id="cd07067">
    <property type="entry name" value="HP_PGM_like"/>
    <property type="match status" value="1"/>
</dbReference>
<dbReference type="PANTHER" id="PTHR48100:SF62">
    <property type="entry name" value="GLUCOSYL-3-PHOSPHOGLYCERATE PHOSPHATASE"/>
    <property type="match status" value="1"/>
</dbReference>
<dbReference type="Pfam" id="PF00300">
    <property type="entry name" value="His_Phos_1"/>
    <property type="match status" value="1"/>
</dbReference>
<dbReference type="InterPro" id="IPR050275">
    <property type="entry name" value="PGM_Phosphatase"/>
</dbReference>
<dbReference type="SUPFAM" id="SSF53254">
    <property type="entry name" value="Phosphoglycerate mutase-like"/>
    <property type="match status" value="1"/>
</dbReference>
<dbReference type="Proteomes" id="UP001500908">
    <property type="component" value="Unassembled WGS sequence"/>
</dbReference>
<evidence type="ECO:0000313" key="2">
    <source>
        <dbReference type="Proteomes" id="UP001500908"/>
    </source>
</evidence>
<dbReference type="InterPro" id="IPR013078">
    <property type="entry name" value="His_Pase_superF_clade-1"/>
</dbReference>
<keyword evidence="2" id="KW-1185">Reference proteome</keyword>
<evidence type="ECO:0000313" key="1">
    <source>
        <dbReference type="EMBL" id="GAA3724361.1"/>
    </source>
</evidence>
<dbReference type="SMART" id="SM00855">
    <property type="entry name" value="PGAM"/>
    <property type="match status" value="1"/>
</dbReference>
<dbReference type="PANTHER" id="PTHR48100">
    <property type="entry name" value="BROAD-SPECIFICITY PHOSPHATASE YOR283W-RELATED"/>
    <property type="match status" value="1"/>
</dbReference>
<accession>A0ABP7ETL4</accession>